<comment type="caution">
    <text evidence="1">The sequence shown here is derived from an EMBL/GenBank/DDBJ whole genome shotgun (WGS) entry which is preliminary data.</text>
</comment>
<evidence type="ECO:0000313" key="1">
    <source>
        <dbReference type="EMBL" id="PJZ65371.1"/>
    </source>
</evidence>
<gene>
    <name evidence="1" type="ORF">CH371_13320</name>
</gene>
<reference evidence="1 2" key="1">
    <citation type="submission" date="2017-07" db="EMBL/GenBank/DDBJ databases">
        <title>Leptospira spp. isolated from tropical soils.</title>
        <authorList>
            <person name="Thibeaux R."/>
            <person name="Iraola G."/>
            <person name="Ferres I."/>
            <person name="Bierque E."/>
            <person name="Girault D."/>
            <person name="Soupe-Gilbert M.-E."/>
            <person name="Picardeau M."/>
            <person name="Goarant C."/>
        </authorList>
    </citation>
    <scope>NUCLEOTIDE SEQUENCE [LARGE SCALE GENOMIC DNA]</scope>
    <source>
        <strain evidence="1 2">FH2-C-A2</strain>
    </source>
</reference>
<dbReference type="AlphaFoldDB" id="A0A2M9ZA91"/>
<proteinExistence type="predicted"/>
<evidence type="ECO:0000313" key="2">
    <source>
        <dbReference type="Proteomes" id="UP000231912"/>
    </source>
</evidence>
<dbReference type="EMBL" id="NPDT01000005">
    <property type="protein sequence ID" value="PJZ65371.1"/>
    <property type="molecule type" value="Genomic_DNA"/>
</dbReference>
<protein>
    <submittedName>
        <fullName evidence="1">Uncharacterized protein</fullName>
    </submittedName>
</protein>
<organism evidence="1 2">
    <name type="scientific">Leptospira wolffii</name>
    <dbReference type="NCBI Taxonomy" id="409998"/>
    <lineage>
        <taxon>Bacteria</taxon>
        <taxon>Pseudomonadati</taxon>
        <taxon>Spirochaetota</taxon>
        <taxon>Spirochaetia</taxon>
        <taxon>Leptospirales</taxon>
        <taxon>Leptospiraceae</taxon>
        <taxon>Leptospira</taxon>
    </lineage>
</organism>
<sequence length="194" mass="23128">MNRKNDPSELQTLLSTYNAQKALPKIAEGLKKYERLMERFLRSDISKDGDFQREFNHFYRLRRGEAFRKIYFEYMESKKKERHSFEETLLDLKAKTENGRIEASFASKLVATLDSKQPIWDSIVVRNLRLEVPKASDPDRVKKIVRLYSEIKRQYDDYLSSEEGRKTVLLFNSTYPQNTISDIKKIDFILWQTR</sequence>
<accession>A0A2M9ZA91</accession>
<dbReference type="Proteomes" id="UP000231912">
    <property type="component" value="Unassembled WGS sequence"/>
</dbReference>
<name>A0A2M9ZA91_9LEPT</name>
<dbReference type="RefSeq" id="WP_100759331.1">
    <property type="nucleotide sequence ID" value="NZ_NPDT01000005.1"/>
</dbReference>